<keyword evidence="2" id="KW-0805">Transcription regulation</keyword>
<feature type="DNA-binding region" description="H-T-H motif" evidence="5">
    <location>
        <begin position="26"/>
        <end position="45"/>
    </location>
</feature>
<dbReference type="Proteomes" id="UP000199079">
    <property type="component" value="Unassembled WGS sequence"/>
</dbReference>
<dbReference type="GeneID" id="43838476"/>
<sequence length="192" mass="21530">MDDDPATEILEATYRALCRHGYADLTIKDIAAEADRSTASVHYYFDDKQTLFVEFLEYLYDRYTAQLAAIDGDTARDRLAALLETVLADDETGTGLEFRTAMLEVTAQAPYDDAIRARLAAFDDVLFDRIRAIIEDGIDRGEFDATVDPTVATEFLVTAVSGAYTRQVAMDRSPEQLRATMTRYVETRLLAE</sequence>
<evidence type="ECO:0000256" key="5">
    <source>
        <dbReference type="PROSITE-ProRule" id="PRU00335"/>
    </source>
</evidence>
<dbReference type="InterPro" id="IPR009057">
    <property type="entry name" value="Homeodomain-like_sf"/>
</dbReference>
<evidence type="ECO:0000313" key="8">
    <source>
        <dbReference type="Proteomes" id="UP000199079"/>
    </source>
</evidence>
<dbReference type="OrthoDB" id="135877at2157"/>
<dbReference type="PANTHER" id="PTHR47506:SF6">
    <property type="entry name" value="HTH-TYPE TRANSCRIPTIONAL REPRESSOR NEMR"/>
    <property type="match status" value="1"/>
</dbReference>
<keyword evidence="8" id="KW-1185">Reference proteome</keyword>
<protein>
    <submittedName>
        <fullName evidence="7">Transcriptional regulator, TetR family</fullName>
    </submittedName>
</protein>
<dbReference type="SUPFAM" id="SSF48498">
    <property type="entry name" value="Tetracyclin repressor-like, C-terminal domain"/>
    <property type="match status" value="1"/>
</dbReference>
<organism evidence="7 8">
    <name type="scientific">Halopenitus persicus</name>
    <dbReference type="NCBI Taxonomy" id="1048396"/>
    <lineage>
        <taxon>Archaea</taxon>
        <taxon>Methanobacteriati</taxon>
        <taxon>Methanobacteriota</taxon>
        <taxon>Stenosarchaea group</taxon>
        <taxon>Halobacteria</taxon>
        <taxon>Halobacteriales</taxon>
        <taxon>Haloferacaceae</taxon>
        <taxon>Halopenitus</taxon>
    </lineage>
</organism>
<evidence type="ECO:0000256" key="3">
    <source>
        <dbReference type="ARBA" id="ARBA00023125"/>
    </source>
</evidence>
<accession>A0A1H3MAX0</accession>
<gene>
    <name evidence="7" type="ORF">SAMN05216564_10925</name>
</gene>
<reference evidence="8" key="1">
    <citation type="submission" date="2016-10" db="EMBL/GenBank/DDBJ databases">
        <authorList>
            <person name="Varghese N."/>
            <person name="Submissions S."/>
        </authorList>
    </citation>
    <scope>NUCLEOTIDE SEQUENCE [LARGE SCALE GENOMIC DNA]</scope>
    <source>
        <strain evidence="8">DC30,IBRC 10041,KCTC 4046</strain>
    </source>
</reference>
<dbReference type="InterPro" id="IPR036271">
    <property type="entry name" value="Tet_transcr_reg_TetR-rel_C_sf"/>
</dbReference>
<evidence type="ECO:0000256" key="4">
    <source>
        <dbReference type="ARBA" id="ARBA00023163"/>
    </source>
</evidence>
<dbReference type="Gene3D" id="1.10.357.10">
    <property type="entry name" value="Tetracycline Repressor, domain 2"/>
    <property type="match status" value="1"/>
</dbReference>
<evidence type="ECO:0000256" key="2">
    <source>
        <dbReference type="ARBA" id="ARBA00023015"/>
    </source>
</evidence>
<evidence type="ECO:0000256" key="1">
    <source>
        <dbReference type="ARBA" id="ARBA00022491"/>
    </source>
</evidence>
<dbReference type="EMBL" id="FNPC01000009">
    <property type="protein sequence ID" value="SDY73841.1"/>
    <property type="molecule type" value="Genomic_DNA"/>
</dbReference>
<keyword evidence="1" id="KW-0678">Repressor</keyword>
<dbReference type="AlphaFoldDB" id="A0A1H3MAX0"/>
<dbReference type="Pfam" id="PF13977">
    <property type="entry name" value="TetR_C_6"/>
    <property type="match status" value="1"/>
</dbReference>
<keyword evidence="3 5" id="KW-0238">DNA-binding</keyword>
<proteinExistence type="predicted"/>
<dbReference type="InterPro" id="IPR039538">
    <property type="entry name" value="BetI_C"/>
</dbReference>
<dbReference type="Pfam" id="PF00440">
    <property type="entry name" value="TetR_N"/>
    <property type="match status" value="1"/>
</dbReference>
<dbReference type="GO" id="GO:0003677">
    <property type="term" value="F:DNA binding"/>
    <property type="evidence" value="ECO:0007669"/>
    <property type="project" value="UniProtKB-UniRule"/>
</dbReference>
<keyword evidence="4" id="KW-0804">Transcription</keyword>
<evidence type="ECO:0000313" key="7">
    <source>
        <dbReference type="EMBL" id="SDY73841.1"/>
    </source>
</evidence>
<dbReference type="PANTHER" id="PTHR47506">
    <property type="entry name" value="TRANSCRIPTIONAL REGULATORY PROTEIN"/>
    <property type="match status" value="1"/>
</dbReference>
<evidence type="ECO:0000259" key="6">
    <source>
        <dbReference type="PROSITE" id="PS50977"/>
    </source>
</evidence>
<dbReference type="SUPFAM" id="SSF46689">
    <property type="entry name" value="Homeodomain-like"/>
    <property type="match status" value="1"/>
</dbReference>
<dbReference type="InterPro" id="IPR001647">
    <property type="entry name" value="HTH_TetR"/>
</dbReference>
<name>A0A1H3MAX0_9EURY</name>
<feature type="domain" description="HTH tetR-type" evidence="6">
    <location>
        <begin position="3"/>
        <end position="63"/>
    </location>
</feature>
<dbReference type="PROSITE" id="PS50977">
    <property type="entry name" value="HTH_TETR_2"/>
    <property type="match status" value="1"/>
</dbReference>
<dbReference type="RefSeq" id="WP_021072427.1">
    <property type="nucleotide sequence ID" value="NZ_FNPC01000009.1"/>
</dbReference>